<sequence>FSCLSFRSSWDYRRSPPHLETGCRSVTQAGVQWHGHSSLQPQTPGSKRSSCGSLRSWNYRYPHHAQLTLFSFLVDTRSCYVAQTSLELLASSNLPTFASQSVGIIGISNCAGPASTFQKAMFPDLALEVSKAPQALGILFSECFLLHYLL</sequence>
<protein>
    <submittedName>
        <fullName evidence="1">Uncharacterized protein</fullName>
    </submittedName>
</protein>
<dbReference type="AlphaFoldDB" id="A0A8I5MV58"/>
<evidence type="ECO:0000313" key="1">
    <source>
        <dbReference type="Ensembl" id="ENSPANP00000048441.1"/>
    </source>
</evidence>
<dbReference type="PRINTS" id="PR02045">
    <property type="entry name" value="F138DOMAIN"/>
</dbReference>
<dbReference type="GeneTree" id="ENSGT00940000167556"/>
<dbReference type="PANTHER" id="PTHR46254">
    <property type="entry name" value="PROTEIN GVQW1-RELATED"/>
    <property type="match status" value="1"/>
</dbReference>
<name>A0A8I5MV58_PAPAN</name>
<reference evidence="1 2" key="1">
    <citation type="submission" date="2012-03" db="EMBL/GenBank/DDBJ databases">
        <title>Whole Genome Assembly of Papio anubis.</title>
        <authorList>
            <person name="Liu Y.L."/>
            <person name="Abraham K.A."/>
            <person name="Akbar H.A."/>
            <person name="Ali S.A."/>
            <person name="Anosike U.A."/>
            <person name="Aqrawi P.A."/>
            <person name="Arias F.A."/>
            <person name="Attaway T.A."/>
            <person name="Awwad R.A."/>
            <person name="Babu C.B."/>
            <person name="Bandaranaike D.B."/>
            <person name="Battles P.B."/>
            <person name="Bell A.B."/>
            <person name="Beltran B.B."/>
            <person name="Berhane-Mersha D.B."/>
            <person name="Bess C.B."/>
            <person name="Bickham C.B."/>
            <person name="Bolden T.B."/>
            <person name="Carter K.C."/>
            <person name="Chau D.C."/>
            <person name="Chavez A.C."/>
            <person name="Clerc-Blankenburg K.C."/>
            <person name="Coyle M.C."/>
            <person name="Dao M.D."/>
            <person name="Davila M.L.D."/>
            <person name="Davy-Carroll L.D."/>
            <person name="Denson S.D."/>
            <person name="Dinh H.D."/>
            <person name="Fernandez S.F."/>
            <person name="Fernando P.F."/>
            <person name="Forbes L.F."/>
            <person name="Francis C.F."/>
            <person name="Francisco L.F."/>
            <person name="Fu Q.F."/>
            <person name="Garcia-Iii R.G."/>
            <person name="Garrett T.G."/>
            <person name="Gross S.G."/>
            <person name="Gubbala S.G."/>
            <person name="Hirani K.H."/>
            <person name="Hogues M.H."/>
            <person name="Hollins B.H."/>
            <person name="Jackson L.J."/>
            <person name="Javaid M.J."/>
            <person name="Jhangiani S.J."/>
            <person name="Johnson A.J."/>
            <person name="Johnson B.J."/>
            <person name="Jones J.J."/>
            <person name="Joshi V.J."/>
            <person name="Kalu J.K."/>
            <person name="Khan N.K."/>
            <person name="Korchina V.K."/>
            <person name="Kovar C.K."/>
            <person name="Lago L.L."/>
            <person name="Lara F.L."/>
            <person name="Le T.-K.L."/>
            <person name="Lee S.L."/>
            <person name="Legall-Iii F.L."/>
            <person name="Lemon S.L."/>
            <person name="Liu J.L."/>
            <person name="Liu Y.-S.L."/>
            <person name="Liyanage D.L."/>
            <person name="Lopez J.L."/>
            <person name="Lorensuhewa L.L."/>
            <person name="Mata R.M."/>
            <person name="Mathew T.M."/>
            <person name="Mercado C.M."/>
            <person name="Mercado I.M."/>
            <person name="Morales K.M."/>
            <person name="Morgan M.M."/>
            <person name="Munidasa M.M."/>
            <person name="Ngo D.N."/>
            <person name="Nguyen L.N."/>
            <person name="Nguyen T.N."/>
            <person name="Nguyen N.N."/>
            <person name="Obregon M.O."/>
            <person name="Okwuonu G.O."/>
            <person name="Ongeri F.O."/>
            <person name="Onwere C.O."/>
            <person name="Osifeso I.O."/>
            <person name="Parra A.P."/>
            <person name="Patil S.P."/>
            <person name="Perez A.P."/>
            <person name="Perez Y.P."/>
            <person name="Pham C.P."/>
            <person name="Pu L.-L.P."/>
            <person name="Puazo M.P."/>
            <person name="Quiroz J.Q."/>
            <person name="Rouhana J.R."/>
            <person name="Ruiz M.R."/>
            <person name="Ruiz S.-J.R."/>
            <person name="Saada N.S."/>
            <person name="Santibanez J.S."/>
            <person name="Scheel M.S."/>
            <person name="Schneider B.S."/>
            <person name="Simmons D.S."/>
            <person name="Sisson I.S."/>
            <person name="Tang L.-Y.T."/>
            <person name="Thornton R.T."/>
            <person name="Tisius J.T."/>
            <person name="Toledanes G.T."/>
            <person name="Trejos Z.T."/>
            <person name="Usmani K.U."/>
            <person name="Varghese R.V."/>
            <person name="Vattathil S.V."/>
            <person name="Vee V.V."/>
            <person name="Walker D.W."/>
            <person name="Weissenberger G.W."/>
            <person name="White C.W."/>
            <person name="Williams A.W."/>
            <person name="Woodworth J.W."/>
            <person name="Wright R.W."/>
            <person name="Zhu Y.Z."/>
            <person name="Han Y.H."/>
            <person name="Newsham I.N."/>
            <person name="Nazareth L.N."/>
            <person name="Worley K.W."/>
            <person name="Muzny D.M."/>
            <person name="Rogers J.R."/>
            <person name="Gibbs R.G."/>
        </authorList>
    </citation>
    <scope>NUCLEOTIDE SEQUENCE [LARGE SCALE GENOMIC DNA]</scope>
</reference>
<dbReference type="Ensembl" id="ENSPANT00000073466.1">
    <property type="protein sequence ID" value="ENSPANP00000048441.1"/>
    <property type="gene ID" value="ENSPANG00000037162.1"/>
</dbReference>
<organism evidence="1 2">
    <name type="scientific">Papio anubis</name>
    <name type="common">Olive baboon</name>
    <dbReference type="NCBI Taxonomy" id="9555"/>
    <lineage>
        <taxon>Eukaryota</taxon>
        <taxon>Metazoa</taxon>
        <taxon>Chordata</taxon>
        <taxon>Craniata</taxon>
        <taxon>Vertebrata</taxon>
        <taxon>Euteleostomi</taxon>
        <taxon>Mammalia</taxon>
        <taxon>Eutheria</taxon>
        <taxon>Euarchontoglires</taxon>
        <taxon>Primates</taxon>
        <taxon>Haplorrhini</taxon>
        <taxon>Catarrhini</taxon>
        <taxon>Cercopithecidae</taxon>
        <taxon>Cercopithecinae</taxon>
        <taxon>Papio</taxon>
    </lineage>
</organism>
<evidence type="ECO:0000313" key="2">
    <source>
        <dbReference type="Proteomes" id="UP000028761"/>
    </source>
</evidence>
<dbReference type="Proteomes" id="UP000028761">
    <property type="component" value="Chromosome 17"/>
</dbReference>
<reference evidence="1" key="2">
    <citation type="submission" date="2025-08" db="UniProtKB">
        <authorList>
            <consortium name="Ensembl"/>
        </authorList>
    </citation>
    <scope>IDENTIFICATION</scope>
</reference>
<keyword evidence="2" id="KW-1185">Reference proteome</keyword>
<proteinExistence type="predicted"/>
<reference evidence="1" key="3">
    <citation type="submission" date="2025-09" db="UniProtKB">
        <authorList>
            <consortium name="Ensembl"/>
        </authorList>
    </citation>
    <scope>IDENTIFICATION</scope>
</reference>
<accession>A0A8I5MV58</accession>